<accession>A0A949UT80</accession>
<gene>
    <name evidence="2" type="ORF">KUG47_08570</name>
</gene>
<sequence length="172" mass="19729">MYDLWRPQSRYARRGTRTGRCAPFIRQVIEAGINFFDTENALSAGASEEVIDQLLKEHASGEDVVITTKVYFPVGKGGLNRRARRANLSLLHWLRSHRYLYVCESVFRIIARQSICCDFFVSILTVLCRILRKKAFNNCHAQEIVEISSISQSRKSRSAALDSIFSWLQINL</sequence>
<protein>
    <submittedName>
        <fullName evidence="2">Aldo/keto reductase</fullName>
    </submittedName>
</protein>
<dbReference type="EMBL" id="JAHRVA010000003">
    <property type="protein sequence ID" value="MBV2143550.1"/>
    <property type="molecule type" value="Genomic_DNA"/>
</dbReference>
<dbReference type="AlphaFoldDB" id="A0A949UT80"/>
<evidence type="ECO:0000313" key="3">
    <source>
        <dbReference type="Proteomes" id="UP000752297"/>
    </source>
</evidence>
<dbReference type="Pfam" id="PF00248">
    <property type="entry name" value="Aldo_ket_red"/>
    <property type="match status" value="1"/>
</dbReference>
<dbReference type="RefSeq" id="WP_217677551.1">
    <property type="nucleotide sequence ID" value="NZ_JAHRVA010000003.1"/>
</dbReference>
<reference evidence="2 3" key="1">
    <citation type="submission" date="2021-06" db="EMBL/GenBank/DDBJ databases">
        <title>Falsochrobactrum tianjin sp.nov., a new petroleum-degrading bacteria isolated from oily soils.</title>
        <authorList>
            <person name="Chen G."/>
            <person name="Chen H."/>
            <person name="Tian J."/>
            <person name="Qing J."/>
            <person name="Zhong L."/>
            <person name="Ma W."/>
            <person name="Song Y."/>
            <person name="Cui X."/>
            <person name="Yan B."/>
        </authorList>
    </citation>
    <scope>NUCLEOTIDE SEQUENCE [LARGE SCALE GENOMIC DNA]</scope>
    <source>
        <strain evidence="2 3">TDYN1</strain>
    </source>
</reference>
<dbReference type="Proteomes" id="UP000752297">
    <property type="component" value="Unassembled WGS sequence"/>
</dbReference>
<feature type="domain" description="NADP-dependent oxidoreductase" evidence="1">
    <location>
        <begin position="24"/>
        <end position="87"/>
    </location>
</feature>
<name>A0A949UT80_9HYPH</name>
<comment type="caution">
    <text evidence="2">The sequence shown here is derived from an EMBL/GenBank/DDBJ whole genome shotgun (WGS) entry which is preliminary data.</text>
</comment>
<organism evidence="2 3">
    <name type="scientific">Falsochrobactrum tianjinense</name>
    <dbReference type="NCBI Taxonomy" id="2706015"/>
    <lineage>
        <taxon>Bacteria</taxon>
        <taxon>Pseudomonadati</taxon>
        <taxon>Pseudomonadota</taxon>
        <taxon>Alphaproteobacteria</taxon>
        <taxon>Hyphomicrobiales</taxon>
        <taxon>Brucellaceae</taxon>
        <taxon>Falsochrobactrum</taxon>
    </lineage>
</organism>
<proteinExistence type="predicted"/>
<keyword evidence="3" id="KW-1185">Reference proteome</keyword>
<dbReference type="InterPro" id="IPR023210">
    <property type="entry name" value="NADP_OxRdtase_dom"/>
</dbReference>
<evidence type="ECO:0000259" key="1">
    <source>
        <dbReference type="Pfam" id="PF00248"/>
    </source>
</evidence>
<evidence type="ECO:0000313" key="2">
    <source>
        <dbReference type="EMBL" id="MBV2143550.1"/>
    </source>
</evidence>